<evidence type="ECO:0000313" key="2">
    <source>
        <dbReference type="EMBL" id="KAL0113928.1"/>
    </source>
</evidence>
<reference evidence="2 3" key="1">
    <citation type="submission" date="2023-03" db="EMBL/GenBank/DDBJ databases">
        <title>High recombination rates correlate with genetic variation in Cardiocondyla obscurior ants.</title>
        <authorList>
            <person name="Errbii M."/>
        </authorList>
    </citation>
    <scope>NUCLEOTIDE SEQUENCE [LARGE SCALE GENOMIC DNA]</scope>
    <source>
        <strain evidence="2">Alpha-2009</strain>
        <tissue evidence="2">Whole body</tissue>
    </source>
</reference>
<feature type="compositionally biased region" description="Acidic residues" evidence="1">
    <location>
        <begin position="348"/>
        <end position="358"/>
    </location>
</feature>
<feature type="region of interest" description="Disordered" evidence="1">
    <location>
        <begin position="218"/>
        <end position="375"/>
    </location>
</feature>
<name>A0AAW2FEK7_9HYME</name>
<dbReference type="AlphaFoldDB" id="A0AAW2FEK7"/>
<gene>
    <name evidence="2" type="ORF">PUN28_011335</name>
</gene>
<evidence type="ECO:0008006" key="4">
    <source>
        <dbReference type="Google" id="ProtNLM"/>
    </source>
</evidence>
<protein>
    <recommendedName>
        <fullName evidence="4">H15 domain-containing protein</fullName>
    </recommendedName>
</protein>
<feature type="compositionally biased region" description="Polar residues" evidence="1">
    <location>
        <begin position="259"/>
        <end position="270"/>
    </location>
</feature>
<dbReference type="Proteomes" id="UP001430953">
    <property type="component" value="Unassembled WGS sequence"/>
</dbReference>
<organism evidence="2 3">
    <name type="scientific">Cardiocondyla obscurior</name>
    <dbReference type="NCBI Taxonomy" id="286306"/>
    <lineage>
        <taxon>Eukaryota</taxon>
        <taxon>Metazoa</taxon>
        <taxon>Ecdysozoa</taxon>
        <taxon>Arthropoda</taxon>
        <taxon>Hexapoda</taxon>
        <taxon>Insecta</taxon>
        <taxon>Pterygota</taxon>
        <taxon>Neoptera</taxon>
        <taxon>Endopterygota</taxon>
        <taxon>Hymenoptera</taxon>
        <taxon>Apocrita</taxon>
        <taxon>Aculeata</taxon>
        <taxon>Formicoidea</taxon>
        <taxon>Formicidae</taxon>
        <taxon>Myrmicinae</taxon>
        <taxon>Cardiocondyla</taxon>
    </lineage>
</organism>
<comment type="caution">
    <text evidence="2">The sequence shown here is derived from an EMBL/GenBank/DDBJ whole genome shotgun (WGS) entry which is preliminary data.</text>
</comment>
<feature type="compositionally biased region" description="Acidic residues" evidence="1">
    <location>
        <begin position="284"/>
        <end position="293"/>
    </location>
</feature>
<evidence type="ECO:0000256" key="1">
    <source>
        <dbReference type="SAM" id="MobiDB-lite"/>
    </source>
</evidence>
<feature type="compositionally biased region" description="Basic and acidic residues" evidence="1">
    <location>
        <begin position="335"/>
        <end position="347"/>
    </location>
</feature>
<feature type="compositionally biased region" description="Basic and acidic residues" evidence="1">
    <location>
        <begin position="271"/>
        <end position="283"/>
    </location>
</feature>
<feature type="compositionally biased region" description="Basic and acidic residues" evidence="1">
    <location>
        <begin position="308"/>
        <end position="328"/>
    </location>
</feature>
<accession>A0AAW2FEK7</accession>
<sequence>MNAKQTEKKANTTVDQMFNEDQKNDIDTTQTGTCLGYCKKLNNSSEEVSWQCKCGVENSSRFSLRVMEALRLLQHDIDQPSTSTADEIINYIKSHYRHDGDLYAQVRTALRQVCSQGFVMKLLGNEYHFVGSVASLTKRDGCSLDCKGRTTDFLSKRRRNVYNGKNDICDCVRFPIKYPRQNSRLLSSEESYKTSTADHLESSVPIFHSTAVSNVRDTTVHQDEFNAEGRNDRRGAVKTEQRGDHMEPIPGPSRRVLGISSSVPTGNFRKTQMENRKVQRADETNDEDIDSTSDAEVVTRNEYSTNRPFDRSRRITRNQRNEYRHSNDEEVGNDNDDKNDKRGKVEKDDESTEEDSVYEELNARPVRRRTTPREQELKRWIRRCRQECERQRKR</sequence>
<feature type="compositionally biased region" description="Basic and acidic residues" evidence="1">
    <location>
        <begin position="218"/>
        <end position="247"/>
    </location>
</feature>
<keyword evidence="3" id="KW-1185">Reference proteome</keyword>
<proteinExistence type="predicted"/>
<dbReference type="EMBL" id="JADYXP020000011">
    <property type="protein sequence ID" value="KAL0113928.1"/>
    <property type="molecule type" value="Genomic_DNA"/>
</dbReference>
<evidence type="ECO:0000313" key="3">
    <source>
        <dbReference type="Proteomes" id="UP001430953"/>
    </source>
</evidence>